<dbReference type="AlphaFoldDB" id="A0A9N8V3H2"/>
<keyword evidence="2" id="KW-1185">Reference proteome</keyword>
<protein>
    <submittedName>
        <fullName evidence="1">5544_t:CDS:1</fullName>
    </submittedName>
</protein>
<evidence type="ECO:0000313" key="1">
    <source>
        <dbReference type="EMBL" id="CAG8435303.1"/>
    </source>
</evidence>
<dbReference type="EMBL" id="CAJVPK010000031">
    <property type="protein sequence ID" value="CAG8435303.1"/>
    <property type="molecule type" value="Genomic_DNA"/>
</dbReference>
<accession>A0A9N8V3H2</accession>
<gene>
    <name evidence="1" type="ORF">DEBURN_LOCUS854</name>
</gene>
<name>A0A9N8V3H2_9GLOM</name>
<comment type="caution">
    <text evidence="1">The sequence shown here is derived from an EMBL/GenBank/DDBJ whole genome shotgun (WGS) entry which is preliminary data.</text>
</comment>
<organism evidence="1 2">
    <name type="scientific">Diversispora eburnea</name>
    <dbReference type="NCBI Taxonomy" id="1213867"/>
    <lineage>
        <taxon>Eukaryota</taxon>
        <taxon>Fungi</taxon>
        <taxon>Fungi incertae sedis</taxon>
        <taxon>Mucoromycota</taxon>
        <taxon>Glomeromycotina</taxon>
        <taxon>Glomeromycetes</taxon>
        <taxon>Diversisporales</taxon>
        <taxon>Diversisporaceae</taxon>
        <taxon>Diversispora</taxon>
    </lineage>
</organism>
<dbReference type="OrthoDB" id="2447694at2759"/>
<reference evidence="1" key="1">
    <citation type="submission" date="2021-06" db="EMBL/GenBank/DDBJ databases">
        <authorList>
            <person name="Kallberg Y."/>
            <person name="Tangrot J."/>
            <person name="Rosling A."/>
        </authorList>
    </citation>
    <scope>NUCLEOTIDE SEQUENCE</scope>
    <source>
        <strain evidence="1">AZ414A</strain>
    </source>
</reference>
<sequence length="121" mass="14403">MRKELRDAEPESYILKKLNNDNERALAQYLNEFIINESIYHRRSEAFTDNFICYLLTELKFNRYPLVLKLQPDVKMRTLTLFDTTESQLSAEILACAYTNFENGDNPMFRIDQMVYEAFLL</sequence>
<dbReference type="Proteomes" id="UP000789706">
    <property type="component" value="Unassembled WGS sequence"/>
</dbReference>
<evidence type="ECO:0000313" key="2">
    <source>
        <dbReference type="Proteomes" id="UP000789706"/>
    </source>
</evidence>
<proteinExistence type="predicted"/>